<comment type="caution">
    <text evidence="1">The sequence shown here is derived from an EMBL/GenBank/DDBJ whole genome shotgun (WGS) entry which is preliminary data.</text>
</comment>
<evidence type="ECO:0000313" key="2">
    <source>
        <dbReference type="Proteomes" id="UP001527866"/>
    </source>
</evidence>
<reference evidence="1 2" key="1">
    <citation type="submission" date="2023-01" db="EMBL/GenBank/DDBJ databases">
        <title>Draft genome sequence of Nocardiopsis sp. RSe5-2 isolated from halophytes.</title>
        <authorList>
            <person name="Duangmal K."/>
            <person name="Chantavorakit T."/>
        </authorList>
    </citation>
    <scope>NUCLEOTIDE SEQUENCE [LARGE SCALE GENOMIC DNA]</scope>
    <source>
        <strain evidence="1 2">RSe5-2</strain>
    </source>
</reference>
<dbReference type="EMBL" id="JAQFWQ010000033">
    <property type="protein sequence ID" value="MDA2811641.1"/>
    <property type="molecule type" value="Genomic_DNA"/>
</dbReference>
<keyword evidence="2" id="KW-1185">Reference proteome</keyword>
<evidence type="ECO:0000313" key="1">
    <source>
        <dbReference type="EMBL" id="MDA2811641.1"/>
    </source>
</evidence>
<dbReference type="Proteomes" id="UP001527866">
    <property type="component" value="Unassembled WGS sequence"/>
</dbReference>
<protein>
    <submittedName>
        <fullName evidence="1">Uncharacterized protein</fullName>
    </submittedName>
</protein>
<sequence length="249" mass="27740">MPHDKRDFHHPGRPSDLPAPGMLWAHGVIEHGARRIAPDRPWSEFSFGPEGMHHVNLGGCWWQLTWVEGDRAVLTGYEPLEDTIDAEVDLFGGGPDWLPWEWLDAHFARYRRDDMGVSFLYWWDGAWARTDYPAEIEDDGLVTVGGFGTPEGLLVPEQDLLDGDSPFRVEERALALGGELMACVADRDGERAWELFLDLLRTGGAEYLIYGAGYEPDAPHVDVDAARDGLGADWFTRRATLPAGAQPTA</sequence>
<gene>
    <name evidence="1" type="ORF">O4J56_13450</name>
</gene>
<accession>A0ABT4U4K3</accession>
<proteinExistence type="predicted"/>
<dbReference type="RefSeq" id="WP_270686094.1">
    <property type="nucleotide sequence ID" value="NZ_JAQFWQ010000033.1"/>
</dbReference>
<name>A0ABT4U4K3_9ACTN</name>
<organism evidence="1 2">
    <name type="scientific">Nocardiopsis endophytica</name>
    <dbReference type="NCBI Taxonomy" id="3018445"/>
    <lineage>
        <taxon>Bacteria</taxon>
        <taxon>Bacillati</taxon>
        <taxon>Actinomycetota</taxon>
        <taxon>Actinomycetes</taxon>
        <taxon>Streptosporangiales</taxon>
        <taxon>Nocardiopsidaceae</taxon>
        <taxon>Nocardiopsis</taxon>
    </lineage>
</organism>